<organism evidence="2 3">
    <name type="scientific">Plectus sambesii</name>
    <dbReference type="NCBI Taxonomy" id="2011161"/>
    <lineage>
        <taxon>Eukaryota</taxon>
        <taxon>Metazoa</taxon>
        <taxon>Ecdysozoa</taxon>
        <taxon>Nematoda</taxon>
        <taxon>Chromadorea</taxon>
        <taxon>Plectida</taxon>
        <taxon>Plectina</taxon>
        <taxon>Plectoidea</taxon>
        <taxon>Plectidae</taxon>
        <taxon>Plectus</taxon>
    </lineage>
</organism>
<evidence type="ECO:0000313" key="3">
    <source>
        <dbReference type="WBParaSite" id="PSAMB.scaffold1070size36389.g10864.t1"/>
    </source>
</evidence>
<feature type="transmembrane region" description="Helical" evidence="1">
    <location>
        <begin position="86"/>
        <end position="107"/>
    </location>
</feature>
<keyword evidence="2" id="KW-1185">Reference proteome</keyword>
<reference evidence="3" key="1">
    <citation type="submission" date="2022-11" db="UniProtKB">
        <authorList>
            <consortium name="WormBaseParasite"/>
        </authorList>
    </citation>
    <scope>IDENTIFICATION</scope>
</reference>
<evidence type="ECO:0000313" key="2">
    <source>
        <dbReference type="Proteomes" id="UP000887566"/>
    </source>
</evidence>
<keyword evidence="1" id="KW-0472">Membrane</keyword>
<dbReference type="AlphaFoldDB" id="A0A914UKP5"/>
<keyword evidence="1" id="KW-0812">Transmembrane</keyword>
<keyword evidence="1" id="KW-1133">Transmembrane helix</keyword>
<protein>
    <submittedName>
        <fullName evidence="3">Vomeronasal type-1 receptor</fullName>
    </submittedName>
</protein>
<sequence>MSPSVSANVLLWPPRRFLFIDACLFLASGLFAFFLPSVASNLIFTNDTDGVHWHIMRCIGGQLIGNAFVLYRLSRSTHAETHTSCFIMRILTSSLMMIVVLNANTYLKDEYVYSLSPNLVSDFLSRRLVGQPLGWNFALFYMDHCYVFVSTDYH</sequence>
<evidence type="ECO:0000256" key="1">
    <source>
        <dbReference type="SAM" id="Phobius"/>
    </source>
</evidence>
<feature type="transmembrane region" description="Helical" evidence="1">
    <location>
        <begin position="17"/>
        <end position="39"/>
    </location>
</feature>
<accession>A0A914UKP5</accession>
<feature type="transmembrane region" description="Helical" evidence="1">
    <location>
        <begin position="51"/>
        <end position="74"/>
    </location>
</feature>
<name>A0A914UKP5_9BILA</name>
<dbReference type="WBParaSite" id="PSAMB.scaffold1070size36389.g10864.t1">
    <property type="protein sequence ID" value="PSAMB.scaffold1070size36389.g10864.t1"/>
    <property type="gene ID" value="PSAMB.scaffold1070size36389.g10864"/>
</dbReference>
<proteinExistence type="predicted"/>
<dbReference type="Proteomes" id="UP000887566">
    <property type="component" value="Unplaced"/>
</dbReference>